<feature type="domain" description="Gram-positive cocci surface proteins LPxTG" evidence="9">
    <location>
        <begin position="749"/>
        <end position="779"/>
    </location>
</feature>
<keyword evidence="6" id="KW-0572">Peptidoglycan-anchor</keyword>
<evidence type="ECO:0000256" key="7">
    <source>
        <dbReference type="SAM" id="MobiDB-lite"/>
    </source>
</evidence>
<name>A0A4Z0JPW8_9LACO</name>
<dbReference type="PANTHER" id="PTHR36108">
    <property type="entry name" value="COLOSSIN-B-RELATED"/>
    <property type="match status" value="1"/>
</dbReference>
<dbReference type="Gene3D" id="2.60.40.1280">
    <property type="match status" value="1"/>
</dbReference>
<keyword evidence="4" id="KW-0964">Secreted</keyword>
<evidence type="ECO:0000256" key="8">
    <source>
        <dbReference type="SAM" id="Phobius"/>
    </source>
</evidence>
<dbReference type="Gene3D" id="2.60.40.740">
    <property type="match status" value="1"/>
</dbReference>
<dbReference type="InterPro" id="IPR011252">
    <property type="entry name" value="Fibrogen-bd_dom1"/>
</dbReference>
<dbReference type="Gene3D" id="2.60.40.10">
    <property type="entry name" value="Immunoglobulins"/>
    <property type="match status" value="3"/>
</dbReference>
<protein>
    <submittedName>
        <fullName evidence="10">LPXTG cell wall anchor domain-containing protein</fullName>
    </submittedName>
</protein>
<feature type="transmembrane region" description="Helical" evidence="8">
    <location>
        <begin position="12"/>
        <end position="33"/>
    </location>
</feature>
<evidence type="ECO:0000313" key="10">
    <source>
        <dbReference type="EMBL" id="TGD25032.1"/>
    </source>
</evidence>
<dbReference type="PROSITE" id="PS50847">
    <property type="entry name" value="GRAM_POS_ANCHORING"/>
    <property type="match status" value="1"/>
</dbReference>
<dbReference type="InterPro" id="IPR041033">
    <property type="entry name" value="SpaA_PFL_dom_1"/>
</dbReference>
<keyword evidence="3" id="KW-0134">Cell wall</keyword>
<dbReference type="InterPro" id="IPR013783">
    <property type="entry name" value="Ig-like_fold"/>
</dbReference>
<dbReference type="GO" id="GO:0005518">
    <property type="term" value="F:collagen binding"/>
    <property type="evidence" value="ECO:0007669"/>
    <property type="project" value="InterPro"/>
</dbReference>
<evidence type="ECO:0000256" key="2">
    <source>
        <dbReference type="ARBA" id="ARBA00007257"/>
    </source>
</evidence>
<evidence type="ECO:0000313" key="11">
    <source>
        <dbReference type="Proteomes" id="UP000298021"/>
    </source>
</evidence>
<evidence type="ECO:0000259" key="9">
    <source>
        <dbReference type="PROSITE" id="PS50847"/>
    </source>
</evidence>
<keyword evidence="8" id="KW-1133">Transmembrane helix</keyword>
<keyword evidence="8" id="KW-0472">Membrane</keyword>
<keyword evidence="8" id="KW-0812">Transmembrane</keyword>
<proteinExistence type="inferred from homology"/>
<dbReference type="InterPro" id="IPR019931">
    <property type="entry name" value="LPXTG_anchor"/>
</dbReference>
<evidence type="ECO:0000256" key="1">
    <source>
        <dbReference type="ARBA" id="ARBA00004168"/>
    </source>
</evidence>
<dbReference type="AlphaFoldDB" id="A0A4Z0JPW8"/>
<evidence type="ECO:0000256" key="5">
    <source>
        <dbReference type="ARBA" id="ARBA00022729"/>
    </source>
</evidence>
<dbReference type="Pfam" id="PF05737">
    <property type="entry name" value="Collagen_bind"/>
    <property type="match status" value="1"/>
</dbReference>
<evidence type="ECO:0000256" key="4">
    <source>
        <dbReference type="ARBA" id="ARBA00022525"/>
    </source>
</evidence>
<dbReference type="SUPFAM" id="SSF49401">
    <property type="entry name" value="Bacterial adhesins"/>
    <property type="match status" value="2"/>
</dbReference>
<gene>
    <name evidence="10" type="ORF">EGT49_00840</name>
</gene>
<keyword evidence="5" id="KW-0732">Signal</keyword>
<keyword evidence="11" id="KW-1185">Reference proteome</keyword>
<dbReference type="EMBL" id="RKLY01000002">
    <property type="protein sequence ID" value="TGD25032.1"/>
    <property type="molecule type" value="Genomic_DNA"/>
</dbReference>
<dbReference type="PANTHER" id="PTHR36108:SF13">
    <property type="entry name" value="COLOSSIN-B-RELATED"/>
    <property type="match status" value="1"/>
</dbReference>
<comment type="subcellular location">
    <subcellularLocation>
        <location evidence="1">Secreted</location>
        <location evidence="1">Cell wall</location>
        <topology evidence="1">Peptidoglycan-anchor</topology>
    </subcellularLocation>
</comment>
<evidence type="ECO:0000256" key="3">
    <source>
        <dbReference type="ARBA" id="ARBA00022512"/>
    </source>
</evidence>
<dbReference type="InterPro" id="IPR008966">
    <property type="entry name" value="Adhesion_dom_sf"/>
</dbReference>
<dbReference type="InterPro" id="IPR041171">
    <property type="entry name" value="SDR_Ig"/>
</dbReference>
<feature type="compositionally biased region" description="Pro residues" evidence="7">
    <location>
        <begin position="660"/>
        <end position="677"/>
    </location>
</feature>
<dbReference type="GO" id="GO:0007155">
    <property type="term" value="P:cell adhesion"/>
    <property type="evidence" value="ECO:0007669"/>
    <property type="project" value="InterPro"/>
</dbReference>
<evidence type="ECO:0000256" key="6">
    <source>
        <dbReference type="ARBA" id="ARBA00023088"/>
    </source>
</evidence>
<dbReference type="OrthoDB" id="2216808at2"/>
<feature type="transmembrane region" description="Helical" evidence="8">
    <location>
        <begin position="756"/>
        <end position="774"/>
    </location>
</feature>
<feature type="compositionally biased region" description="Low complexity" evidence="7">
    <location>
        <begin position="734"/>
        <end position="744"/>
    </location>
</feature>
<dbReference type="SUPFAM" id="SSF49478">
    <property type="entry name" value="Cna protein B-type domain"/>
    <property type="match status" value="3"/>
</dbReference>
<comment type="caution">
    <text evidence="10">The sequence shown here is derived from an EMBL/GenBank/DDBJ whole genome shotgun (WGS) entry which is preliminary data.</text>
</comment>
<dbReference type="InterPro" id="IPR008456">
    <property type="entry name" value="Collagen-bd_dom"/>
</dbReference>
<dbReference type="Pfam" id="PF17961">
    <property type="entry name" value="Big_8"/>
    <property type="match status" value="1"/>
</dbReference>
<dbReference type="Proteomes" id="UP000298021">
    <property type="component" value="Unassembled WGS sequence"/>
</dbReference>
<accession>A0A4Z0JPW8</accession>
<sequence length="779" mass="83738">MREGGRNLGRKLRNILTPLLCLLSVVIFCLAFNHENVSAATNYGNADMVTSGTIDDQNKTYSTGSTVPLTIGFDSNGHKLQSGDTLTIDIPDPLTVKPSSDTFEVLGDDGEVIGTAKLGNDNKIVITFSDAVNDMDTVKGELKIGNGVTVDANKAEIGDNDVAFEIIDGKFDHSNLKVKEKNNDKNISKKGVFGTDADGNAIVTWTILANRNNLNFGDMTVTDNITDSNLTYVPGSVVVQNATWVDKQNGSYKRGSTVSSDKYALKESDNGFELSIPDANTQMYAIIFQTRVTDESKVTDGTVFENYASLEGKITGSGTDPSIIQEEAYGKVAGNTNGNSGSGSGNKLGGVTLTKYDENNHQTLLNGAVYDLYQVGSDEPVQTNLTTDENGQIKLTNLKAGDYYFKEVKAPAGYQLNNNEILFTITGQTTTPVEVSGYDEPEKEQLGSIVIQKIDAETGYKLAGAEFNIVDEKGNVVGTITTDRLGLGHYYNLPIGKYKLVETKAPEGYLKGDDIDFEITADNLTPELISVENLKELTGEGSYGIVLHKYDADKIAVDKEDKVGVPGAEYTLYDENGTVITTAITNELGVIRVDNLPVGNYYFKETKAPDGFDINDDEIHFSITADENGTDLDALETSDPKTVEPVEPNPEPTDPETNPEPEPNPEPTPEPNPNPDPEPTDPEPGDNNGGNVVDPGENGNGTDTDDNNNLIVDPNHPDTNDENNEQGGVITLPSTDTNNNSNNDASEKLPQTGSKSGLAASLLGLVLLSGIVYFKRQNA</sequence>
<dbReference type="Pfam" id="PF17802">
    <property type="entry name" value="SpaA"/>
    <property type="match status" value="3"/>
</dbReference>
<comment type="similarity">
    <text evidence="2">Belongs to the serine-aspartate repeat-containing protein (SDr) family.</text>
</comment>
<feature type="region of interest" description="Disordered" evidence="7">
    <location>
        <begin position="624"/>
        <end position="755"/>
    </location>
</feature>
<dbReference type="NCBIfam" id="TIGR01167">
    <property type="entry name" value="LPXTG_anchor"/>
    <property type="match status" value="1"/>
</dbReference>
<feature type="compositionally biased region" description="Low complexity" evidence="7">
    <location>
        <begin position="685"/>
        <end position="702"/>
    </location>
</feature>
<organism evidence="10 11">
    <name type="scientific">Companilactobacillus suantsaicola</name>
    <dbReference type="NCBI Taxonomy" id="2487723"/>
    <lineage>
        <taxon>Bacteria</taxon>
        <taxon>Bacillati</taxon>
        <taxon>Bacillota</taxon>
        <taxon>Bacilli</taxon>
        <taxon>Lactobacillales</taxon>
        <taxon>Lactobacillaceae</taxon>
        <taxon>Companilactobacillus</taxon>
    </lineage>
</organism>
<reference evidence="10 11" key="1">
    <citation type="submission" date="2018-10" db="EMBL/GenBank/DDBJ databases">
        <title>Lactobacillus sp. R7 and Lactobacillus sp. R19 isolated from fermented mustard green product of Taiwan.</title>
        <authorList>
            <person name="Lin S.-T."/>
        </authorList>
    </citation>
    <scope>NUCLEOTIDE SEQUENCE [LARGE SCALE GENOMIC DNA]</scope>
    <source>
        <strain evidence="10 11">BCRC 81127</strain>
    </source>
</reference>